<accession>A0A914WJL0</accession>
<dbReference type="GO" id="GO:0034237">
    <property type="term" value="F:protein kinase A regulatory subunit binding"/>
    <property type="evidence" value="ECO:0007669"/>
    <property type="project" value="TreeGrafter"/>
</dbReference>
<name>A0A914WJL0_9BILA</name>
<dbReference type="InterPro" id="IPR053084">
    <property type="entry name" value="AKAP"/>
</dbReference>
<dbReference type="PANTHER" id="PTHR35075">
    <property type="entry name" value="A-KINASE ANCHOR PROTEIN 14"/>
    <property type="match status" value="1"/>
</dbReference>
<reference evidence="2" key="1">
    <citation type="submission" date="2022-11" db="UniProtKB">
        <authorList>
            <consortium name="WormBaseParasite"/>
        </authorList>
    </citation>
    <scope>IDENTIFICATION</scope>
</reference>
<dbReference type="Pfam" id="PF14469">
    <property type="entry name" value="AKAP28"/>
    <property type="match status" value="1"/>
</dbReference>
<dbReference type="GO" id="GO:0005952">
    <property type="term" value="C:cAMP-dependent protein kinase complex"/>
    <property type="evidence" value="ECO:0007669"/>
    <property type="project" value="TreeGrafter"/>
</dbReference>
<proteinExistence type="predicted"/>
<dbReference type="WBParaSite" id="PSAMB.scaffold4445size14573.g24315.t1">
    <property type="protein sequence ID" value="PSAMB.scaffold4445size14573.g24315.t1"/>
    <property type="gene ID" value="PSAMB.scaffold4445size14573.g24315"/>
</dbReference>
<keyword evidence="1" id="KW-1185">Reference proteome</keyword>
<evidence type="ECO:0000313" key="1">
    <source>
        <dbReference type="Proteomes" id="UP000887566"/>
    </source>
</evidence>
<dbReference type="PANTHER" id="PTHR35075:SF1">
    <property type="entry name" value="A-KINASE ANCHOR PROTEIN 14"/>
    <property type="match status" value="1"/>
</dbReference>
<dbReference type="InterPro" id="IPR025663">
    <property type="entry name" value="AKAP_28"/>
</dbReference>
<protein>
    <submittedName>
        <fullName evidence="2">VASt domain-containing protein</fullName>
    </submittedName>
</protein>
<organism evidence="1 2">
    <name type="scientific">Plectus sambesii</name>
    <dbReference type="NCBI Taxonomy" id="2011161"/>
    <lineage>
        <taxon>Eukaryota</taxon>
        <taxon>Metazoa</taxon>
        <taxon>Ecdysozoa</taxon>
        <taxon>Nematoda</taxon>
        <taxon>Chromadorea</taxon>
        <taxon>Plectida</taxon>
        <taxon>Plectina</taxon>
        <taxon>Plectoidea</taxon>
        <taxon>Plectidae</taxon>
        <taxon>Plectus</taxon>
    </lineage>
</organism>
<sequence length="244" mass="27980">MLYSVVQHAAANLVVDSFFAAFVLADKRRTIIENSLARIGSISQSGIELRLVSPLDSSRDDDLFSLSAGSPRGNAIDAHYKQQDKHAMMKKVYASKLRRLRMPRVRPASATGTMTNIEWPMAKEFDADIGRSKIIEFIEKTWRYGSPLRYSVEQLYSAQLTTNKRYKYRVCWVWLSDRMTAARTSVINTASIYFNIDVPKFENQAVDVSYTFQSHKRLHRPGRSKFHEKWLDDFVSGRLLVSTA</sequence>
<dbReference type="AlphaFoldDB" id="A0A914WJL0"/>
<dbReference type="Proteomes" id="UP000887566">
    <property type="component" value="Unplaced"/>
</dbReference>
<evidence type="ECO:0000313" key="2">
    <source>
        <dbReference type="WBParaSite" id="PSAMB.scaffold4445size14573.g24315.t1"/>
    </source>
</evidence>